<evidence type="ECO:0000256" key="1">
    <source>
        <dbReference type="ARBA" id="ARBA00010148"/>
    </source>
</evidence>
<keyword evidence="10" id="KW-1185">Reference proteome</keyword>
<dbReference type="Gene3D" id="3.40.50.10580">
    <property type="entry name" value="ATPase, V1 complex, subunit F"/>
    <property type="match status" value="1"/>
</dbReference>
<dbReference type="GO" id="GO:0033180">
    <property type="term" value="C:proton-transporting V-type ATPase, V1 domain"/>
    <property type="evidence" value="ECO:0007669"/>
    <property type="project" value="InterPro"/>
</dbReference>
<organism evidence="9 10">
    <name type="scientific">Dispira parvispora</name>
    <dbReference type="NCBI Taxonomy" id="1520584"/>
    <lineage>
        <taxon>Eukaryota</taxon>
        <taxon>Fungi</taxon>
        <taxon>Fungi incertae sedis</taxon>
        <taxon>Zoopagomycota</taxon>
        <taxon>Kickxellomycotina</taxon>
        <taxon>Dimargaritomycetes</taxon>
        <taxon>Dimargaritales</taxon>
        <taxon>Dimargaritaceae</taxon>
        <taxon>Dispira</taxon>
    </lineage>
</organism>
<comment type="similarity">
    <text evidence="1 8">Belongs to the V-ATPase F subunit family.</text>
</comment>
<dbReference type="InterPro" id="IPR005772">
    <property type="entry name" value="ATPase_V1-cplx_fsu_euk"/>
</dbReference>
<comment type="subunit">
    <text evidence="8">V-ATPase is a heteromultimeric enzyme made up of two complexes: the ATP-hydrolytic V1 complex and the proton translocation V0 complex.</text>
</comment>
<protein>
    <recommendedName>
        <fullName evidence="2 8">V-type proton ATPase subunit F</fullName>
    </recommendedName>
</protein>
<dbReference type="AlphaFoldDB" id="A0A9W8E4E7"/>
<dbReference type="SUPFAM" id="SSF159468">
    <property type="entry name" value="AtpF-like"/>
    <property type="match status" value="1"/>
</dbReference>
<evidence type="ECO:0000256" key="5">
    <source>
        <dbReference type="ARBA" id="ARBA00023065"/>
    </source>
</evidence>
<reference evidence="9" key="1">
    <citation type="submission" date="2022-07" db="EMBL/GenBank/DDBJ databases">
        <title>Phylogenomic reconstructions and comparative analyses of Kickxellomycotina fungi.</title>
        <authorList>
            <person name="Reynolds N.K."/>
            <person name="Stajich J.E."/>
            <person name="Barry K."/>
            <person name="Grigoriev I.V."/>
            <person name="Crous P."/>
            <person name="Smith M.E."/>
        </authorList>
    </citation>
    <scope>NUCLEOTIDE SEQUENCE</scope>
    <source>
        <strain evidence="9">RSA 1196</strain>
    </source>
</reference>
<sequence length="118" mass="13311">MATVQKERKFISIIGDEDSVTGFLLSGIGHLDARQRSNFLIVDAKTPLSTLEEAFTEFTQRKDIAIILITQQVADEIRHLLDEHQSAFPTVLEIPSKDQPYDPSKDSVLKRVQLLFGE</sequence>
<proteinExistence type="inferred from homology"/>
<dbReference type="Pfam" id="PF01990">
    <property type="entry name" value="ATP-synt_F"/>
    <property type="match status" value="1"/>
</dbReference>
<gene>
    <name evidence="9" type="primary">VMA7</name>
    <name evidence="9" type="ORF">IWQ62_001913</name>
</gene>
<evidence type="ECO:0000256" key="4">
    <source>
        <dbReference type="ARBA" id="ARBA00022781"/>
    </source>
</evidence>
<dbReference type="InterPro" id="IPR036906">
    <property type="entry name" value="ATPase_V1_fsu_sf"/>
</dbReference>
<keyword evidence="4 8" id="KW-0375">Hydrogen ion transport</keyword>
<dbReference type="OrthoDB" id="10261947at2759"/>
<comment type="subunit">
    <text evidence="6">V-ATPase is a heteromultimeric enzyme composed of a peripheral catalytic V1 complex (components A to H) attached to an integral membrane V0 proton pore complex (components: a, c, c', c'', d, e, f and VOA1).</text>
</comment>
<accession>A0A9W8E4E7</accession>
<dbReference type="GO" id="GO:0046961">
    <property type="term" value="F:proton-transporting ATPase activity, rotational mechanism"/>
    <property type="evidence" value="ECO:0007669"/>
    <property type="project" value="InterPro"/>
</dbReference>
<evidence type="ECO:0000313" key="9">
    <source>
        <dbReference type="EMBL" id="KAJ1967361.1"/>
    </source>
</evidence>
<dbReference type="PANTHER" id="PTHR13861">
    <property type="entry name" value="VACUOLAR ATP SYNTHASE SUBUNIT F"/>
    <property type="match status" value="1"/>
</dbReference>
<comment type="function">
    <text evidence="7 8">Subunit of the V1 complex of vacuolar(H+)-ATPase (V-ATPase), a multisubunit enzyme composed of a peripheral complex (V1) that hydrolyzes ATP and a membrane integral complex (V0) that translocates protons. V-ATPase is responsible for acidifying and maintaining the pH of intracellular compartments.</text>
</comment>
<evidence type="ECO:0000256" key="2">
    <source>
        <dbReference type="ARBA" id="ARBA00013430"/>
    </source>
</evidence>
<dbReference type="NCBIfam" id="TIGR01101">
    <property type="entry name" value="V_ATP_synt_F"/>
    <property type="match status" value="1"/>
</dbReference>
<keyword evidence="5 8" id="KW-0406">Ion transport</keyword>
<dbReference type="EMBL" id="JANBPY010000351">
    <property type="protein sequence ID" value="KAJ1967361.1"/>
    <property type="molecule type" value="Genomic_DNA"/>
</dbReference>
<comment type="caution">
    <text evidence="9">The sequence shown here is derived from an EMBL/GenBank/DDBJ whole genome shotgun (WGS) entry which is preliminary data.</text>
</comment>
<evidence type="ECO:0000256" key="3">
    <source>
        <dbReference type="ARBA" id="ARBA00022448"/>
    </source>
</evidence>
<evidence type="ECO:0000256" key="6">
    <source>
        <dbReference type="ARBA" id="ARBA00029477"/>
    </source>
</evidence>
<dbReference type="Proteomes" id="UP001150925">
    <property type="component" value="Unassembled WGS sequence"/>
</dbReference>
<evidence type="ECO:0000256" key="8">
    <source>
        <dbReference type="PIRNR" id="PIRNR015945"/>
    </source>
</evidence>
<dbReference type="FunFam" id="3.40.50.10580:FF:000004">
    <property type="entry name" value="V-type proton ATPase subunit F"/>
    <property type="match status" value="1"/>
</dbReference>
<dbReference type="PANTHER" id="PTHR13861:SF2">
    <property type="entry name" value="V-TYPE PROTON ATPASE SUBUNIT F"/>
    <property type="match status" value="1"/>
</dbReference>
<evidence type="ECO:0000256" key="7">
    <source>
        <dbReference type="ARBA" id="ARBA00046254"/>
    </source>
</evidence>
<name>A0A9W8E4E7_9FUNG</name>
<keyword evidence="3 8" id="KW-0813">Transport</keyword>
<dbReference type="PIRSF" id="PIRSF015945">
    <property type="entry name" value="ATPase_V1_F_euk"/>
    <property type="match status" value="1"/>
</dbReference>
<dbReference type="InterPro" id="IPR008218">
    <property type="entry name" value="ATPase_V1-cplx_f_g_su"/>
</dbReference>
<evidence type="ECO:0000313" key="10">
    <source>
        <dbReference type="Proteomes" id="UP001150925"/>
    </source>
</evidence>